<dbReference type="PROSITE" id="PS51375">
    <property type="entry name" value="PPR"/>
    <property type="match status" value="5"/>
</dbReference>
<gene>
    <name evidence="5" type="ORF">Csa_1G561400</name>
</gene>
<dbReference type="eggNOG" id="KOG4197">
    <property type="taxonomic scope" value="Eukaryota"/>
</dbReference>
<dbReference type="EMBL" id="CM002922">
    <property type="protein sequence ID" value="KGN66009.1"/>
    <property type="molecule type" value="Genomic_DNA"/>
</dbReference>
<sequence length="666" mass="74864">MSSISTSHLPSPFKPVDFSAEKNIPTSKLPQKTVLKLFDSKSITSLQYLTQLHGLVLRSGHFQDHYVSGALLKCYANPHFSNFDFALKVFSSIPNPNVFIWNIVIKGCLENNKLFKAIYFYGRMVIDARPNKFTYPTLFKACSVAQAVQEGRQIHGHVVKHGIGSDVHIKSAGIHMYASFGRLEDARKMFYSGESDVVCWNTMIDGYLKCGVLEAAKGLFAQMPVKNIGSWNVMINGLAKGGNLGDARKLFDEMSERDEISWSSMVDGYISAGRYKEALEIFQQMQREETRPGRFILSSVLAACSNIGAIDQGRWVHAYLKRNSIKLDAVLGTALLDMYAKCGRLDMGWEVFEEMKEREIFTWNAMIGGLAIHGRAEDALELFSKLQEGRMKPNGITLVGVLTACAHAGFVDKGLRIFQTMREFYGVDPELEHYGCMVDLLGRSGLFSEAEDLINSMPMKPNAAVWGALLGACRIHGNFDLAERVGKILLELEPQNSGRYVLLSNIYAKVGRFDDVSKIRKLMKDRGIKTVPGVSIVDLNGTVHEFKMGDGSHPQMKEIYRKLKIIKERLQMAGHSPDTSQVLFDIDEEEKETAVNYHSEKLAIAFGLINTLPGKRIHIVKNLRVCDDCHSATKLISQIFDREIIVRDRVRYHHFKNGTCSCKDFW</sequence>
<dbReference type="Gene3D" id="1.25.40.10">
    <property type="entry name" value="Tetratricopeptide repeat domain"/>
    <property type="match status" value="4"/>
</dbReference>
<dbReference type="Pfam" id="PF13041">
    <property type="entry name" value="PPR_2"/>
    <property type="match status" value="3"/>
</dbReference>
<dbReference type="Pfam" id="PF01535">
    <property type="entry name" value="PPR"/>
    <property type="match status" value="4"/>
</dbReference>
<dbReference type="Pfam" id="PF20431">
    <property type="entry name" value="E_motif"/>
    <property type="match status" value="1"/>
</dbReference>
<dbReference type="GO" id="GO:0008270">
    <property type="term" value="F:zinc ion binding"/>
    <property type="evidence" value="ECO:0007669"/>
    <property type="project" value="InterPro"/>
</dbReference>
<evidence type="ECO:0000256" key="1">
    <source>
        <dbReference type="ARBA" id="ARBA00006643"/>
    </source>
</evidence>
<dbReference type="InterPro" id="IPR046960">
    <property type="entry name" value="PPR_At4g14850-like_plant"/>
</dbReference>
<feature type="repeat" description="PPR" evidence="3">
    <location>
        <begin position="359"/>
        <end position="393"/>
    </location>
</feature>
<dbReference type="SUPFAM" id="SSF48452">
    <property type="entry name" value="TPR-like"/>
    <property type="match status" value="1"/>
</dbReference>
<dbReference type="FunFam" id="1.25.40.10:FF:001050">
    <property type="entry name" value="Pentatricopeptide repeat-containing protein At2g33760"/>
    <property type="match status" value="1"/>
</dbReference>
<dbReference type="InterPro" id="IPR046848">
    <property type="entry name" value="E_motif"/>
</dbReference>
<dbReference type="OrthoDB" id="330671at2759"/>
<dbReference type="GO" id="GO:0003723">
    <property type="term" value="F:RNA binding"/>
    <property type="evidence" value="ECO:0007669"/>
    <property type="project" value="InterPro"/>
</dbReference>
<evidence type="ECO:0000313" key="6">
    <source>
        <dbReference type="Proteomes" id="UP000029981"/>
    </source>
</evidence>
<reference evidence="5 6" key="3">
    <citation type="journal article" date="2010" name="BMC Genomics">
        <title>Transcriptome sequencing and comparative analysis of cucumber flowers with different sex types.</title>
        <authorList>
            <person name="Guo S."/>
            <person name="Zheng Y."/>
            <person name="Joung J.G."/>
            <person name="Liu S."/>
            <person name="Zhang Z."/>
            <person name="Crasta O.R."/>
            <person name="Sobral B.W."/>
            <person name="Xu Y."/>
            <person name="Huang S."/>
            <person name="Fei Z."/>
        </authorList>
    </citation>
    <scope>NUCLEOTIDE SEQUENCE [LARGE SCALE GENOMIC DNA]</scope>
    <source>
        <strain evidence="6">cv. 9930</strain>
    </source>
</reference>
<keyword evidence="2" id="KW-0677">Repeat</keyword>
<dbReference type="InterPro" id="IPR011990">
    <property type="entry name" value="TPR-like_helical_dom_sf"/>
</dbReference>
<dbReference type="InterPro" id="IPR002885">
    <property type="entry name" value="PPR_rpt"/>
</dbReference>
<dbReference type="FunFam" id="1.25.40.10:FF:000344">
    <property type="entry name" value="Pentatricopeptide repeat-containing protein"/>
    <property type="match status" value="1"/>
</dbReference>
<feature type="repeat" description="PPR" evidence="3">
    <location>
        <begin position="196"/>
        <end position="226"/>
    </location>
</feature>
<feature type="repeat" description="PPR" evidence="3">
    <location>
        <begin position="227"/>
        <end position="257"/>
    </location>
</feature>
<accession>A0A0A0LYD3</accession>
<dbReference type="Gramene" id="KGN66009">
    <property type="protein sequence ID" value="KGN66009"/>
    <property type="gene ID" value="Csa_1G561400"/>
</dbReference>
<dbReference type="PANTHER" id="PTHR47926">
    <property type="entry name" value="PENTATRICOPEPTIDE REPEAT-CONTAINING PROTEIN"/>
    <property type="match status" value="1"/>
</dbReference>
<dbReference type="PANTHER" id="PTHR47926:SF436">
    <property type="entry name" value="PENTATRICOPEPTIDE REPEAT-CONTAINING PROTEIN ELI1, CHLOROPLASTIC-LIKE ISOFORM X2"/>
    <property type="match status" value="1"/>
</dbReference>
<feature type="repeat" description="PPR" evidence="3">
    <location>
        <begin position="258"/>
        <end position="292"/>
    </location>
</feature>
<dbReference type="OMA" id="KCYANPH"/>
<reference evidence="5 6" key="1">
    <citation type="journal article" date="2009" name="Nat. Genet.">
        <title>The genome of the cucumber, Cucumis sativus L.</title>
        <authorList>
            <person name="Huang S."/>
            <person name="Li R."/>
            <person name="Zhang Z."/>
            <person name="Li L."/>
            <person name="Gu X."/>
            <person name="Fan W."/>
            <person name="Lucas W.J."/>
            <person name="Wang X."/>
            <person name="Xie B."/>
            <person name="Ni P."/>
            <person name="Ren Y."/>
            <person name="Zhu H."/>
            <person name="Li J."/>
            <person name="Lin K."/>
            <person name="Jin W."/>
            <person name="Fei Z."/>
            <person name="Li G."/>
            <person name="Staub J."/>
            <person name="Kilian A."/>
            <person name="van der Vossen E.A."/>
            <person name="Wu Y."/>
            <person name="Guo J."/>
            <person name="He J."/>
            <person name="Jia Z."/>
            <person name="Ren Y."/>
            <person name="Tian G."/>
            <person name="Lu Y."/>
            <person name="Ruan J."/>
            <person name="Qian W."/>
            <person name="Wang M."/>
            <person name="Huang Q."/>
            <person name="Li B."/>
            <person name="Xuan Z."/>
            <person name="Cao J."/>
            <person name="Asan"/>
            <person name="Wu Z."/>
            <person name="Zhang J."/>
            <person name="Cai Q."/>
            <person name="Bai Y."/>
            <person name="Zhao B."/>
            <person name="Han Y."/>
            <person name="Li Y."/>
            <person name="Li X."/>
            <person name="Wang S."/>
            <person name="Shi Q."/>
            <person name="Liu S."/>
            <person name="Cho W.K."/>
            <person name="Kim J.Y."/>
            <person name="Xu Y."/>
            <person name="Heller-Uszynska K."/>
            <person name="Miao H."/>
            <person name="Cheng Z."/>
            <person name="Zhang S."/>
            <person name="Wu J."/>
            <person name="Yang Y."/>
            <person name="Kang H."/>
            <person name="Li M."/>
            <person name="Liang H."/>
            <person name="Ren X."/>
            <person name="Shi Z."/>
            <person name="Wen M."/>
            <person name="Jian M."/>
            <person name="Yang H."/>
            <person name="Zhang G."/>
            <person name="Yang Z."/>
            <person name="Chen R."/>
            <person name="Liu S."/>
            <person name="Li J."/>
            <person name="Ma L."/>
            <person name="Liu H."/>
            <person name="Zhou Y."/>
            <person name="Zhao J."/>
            <person name="Fang X."/>
            <person name="Li G."/>
            <person name="Fang L."/>
            <person name="Li Y."/>
            <person name="Liu D."/>
            <person name="Zheng H."/>
            <person name="Zhang Y."/>
            <person name="Qin N."/>
            <person name="Li Z."/>
            <person name="Yang G."/>
            <person name="Yang S."/>
            <person name="Bolund L."/>
            <person name="Kristiansen K."/>
            <person name="Zheng H."/>
            <person name="Li S."/>
            <person name="Zhang X."/>
            <person name="Yang H."/>
            <person name="Wang J."/>
            <person name="Sun R."/>
            <person name="Zhang B."/>
            <person name="Jiang S."/>
            <person name="Wang J."/>
            <person name="Du Y."/>
            <person name="Li S."/>
        </authorList>
    </citation>
    <scope>NUCLEOTIDE SEQUENCE [LARGE SCALE GENOMIC DNA]</scope>
    <source>
        <strain evidence="6">cv. 9930</strain>
    </source>
</reference>
<comment type="similarity">
    <text evidence="1">Belongs to the PPR family. PCMP-H subfamily.</text>
</comment>
<proteinExistence type="inferred from homology"/>
<evidence type="ECO:0000313" key="5">
    <source>
        <dbReference type="EMBL" id="KGN66009.1"/>
    </source>
</evidence>
<reference evidence="5 6" key="4">
    <citation type="journal article" date="2011" name="BMC Genomics">
        <title>RNA-Seq improves annotation of protein-coding genes in the cucumber genome.</title>
        <authorList>
            <person name="Li Z."/>
            <person name="Zhang Z."/>
            <person name="Yan P."/>
            <person name="Huang S."/>
            <person name="Fei Z."/>
            <person name="Lin K."/>
        </authorList>
    </citation>
    <scope>NUCLEOTIDE SEQUENCE [LARGE SCALE GENOMIC DNA]</scope>
    <source>
        <strain evidence="6">cv. 9930</strain>
    </source>
</reference>
<dbReference type="InterPro" id="IPR032867">
    <property type="entry name" value="DYW_dom"/>
</dbReference>
<dbReference type="Proteomes" id="UP000029981">
    <property type="component" value="Chromosome 1"/>
</dbReference>
<dbReference type="NCBIfam" id="TIGR00756">
    <property type="entry name" value="PPR"/>
    <property type="match status" value="6"/>
</dbReference>
<evidence type="ECO:0000259" key="4">
    <source>
        <dbReference type="Pfam" id="PF14432"/>
    </source>
</evidence>
<reference evidence="5 6" key="2">
    <citation type="journal article" date="2009" name="PLoS ONE">
        <title>An integrated genetic and cytogenetic map of the cucumber genome.</title>
        <authorList>
            <person name="Ren Y."/>
            <person name="Zhang Z."/>
            <person name="Liu J."/>
            <person name="Staub J.E."/>
            <person name="Han Y."/>
            <person name="Cheng Z."/>
            <person name="Li X."/>
            <person name="Lu J."/>
            <person name="Miao H."/>
            <person name="Kang H."/>
            <person name="Xie B."/>
            <person name="Gu X."/>
            <person name="Wang X."/>
            <person name="Du Y."/>
            <person name="Jin W."/>
            <person name="Huang S."/>
        </authorList>
    </citation>
    <scope>NUCLEOTIDE SEQUENCE [LARGE SCALE GENOMIC DNA]</scope>
    <source>
        <strain evidence="6">cv. 9930</strain>
    </source>
</reference>
<name>A0A0A0LYD3_CUCSA</name>
<dbReference type="AlphaFoldDB" id="A0A0A0LYD3"/>
<keyword evidence="6" id="KW-1185">Reference proteome</keyword>
<organism evidence="5 6">
    <name type="scientific">Cucumis sativus</name>
    <name type="common">Cucumber</name>
    <dbReference type="NCBI Taxonomy" id="3659"/>
    <lineage>
        <taxon>Eukaryota</taxon>
        <taxon>Viridiplantae</taxon>
        <taxon>Streptophyta</taxon>
        <taxon>Embryophyta</taxon>
        <taxon>Tracheophyta</taxon>
        <taxon>Spermatophyta</taxon>
        <taxon>Magnoliopsida</taxon>
        <taxon>eudicotyledons</taxon>
        <taxon>Gunneridae</taxon>
        <taxon>Pentapetalae</taxon>
        <taxon>rosids</taxon>
        <taxon>fabids</taxon>
        <taxon>Cucurbitales</taxon>
        <taxon>Cucurbitaceae</taxon>
        <taxon>Benincaseae</taxon>
        <taxon>Cucumis</taxon>
    </lineage>
</organism>
<dbReference type="KEGG" id="csv:101204519"/>
<feature type="domain" description="DYW" evidence="4">
    <location>
        <begin position="574"/>
        <end position="666"/>
    </location>
</feature>
<evidence type="ECO:0000256" key="2">
    <source>
        <dbReference type="ARBA" id="ARBA00022737"/>
    </source>
</evidence>
<dbReference type="GO" id="GO:0009451">
    <property type="term" value="P:RNA modification"/>
    <property type="evidence" value="ECO:0000318"/>
    <property type="project" value="GO_Central"/>
</dbReference>
<protein>
    <recommendedName>
        <fullName evidence="4">DYW domain-containing protein</fullName>
    </recommendedName>
</protein>
<dbReference type="Pfam" id="PF14432">
    <property type="entry name" value="DYW_deaminase"/>
    <property type="match status" value="1"/>
</dbReference>
<feature type="repeat" description="PPR" evidence="3">
    <location>
        <begin position="328"/>
        <end position="358"/>
    </location>
</feature>
<evidence type="ECO:0000256" key="3">
    <source>
        <dbReference type="PROSITE-ProRule" id="PRU00708"/>
    </source>
</evidence>